<dbReference type="Pfam" id="PF07731">
    <property type="entry name" value="Cu-oxidase_2"/>
    <property type="match status" value="1"/>
</dbReference>
<dbReference type="Gene3D" id="2.60.40.420">
    <property type="entry name" value="Cupredoxins - blue copper proteins"/>
    <property type="match status" value="3"/>
</dbReference>
<dbReference type="CDD" id="cd00067">
    <property type="entry name" value="GAL4"/>
    <property type="match status" value="1"/>
</dbReference>
<feature type="compositionally biased region" description="Polar residues" evidence="11">
    <location>
        <begin position="649"/>
        <end position="658"/>
    </location>
</feature>
<dbReference type="Pfam" id="PF00172">
    <property type="entry name" value="Zn_clus"/>
    <property type="match status" value="1"/>
</dbReference>
<dbReference type="CDD" id="cd13876">
    <property type="entry name" value="CuRO_2_Abr2_like"/>
    <property type="match status" value="1"/>
</dbReference>
<evidence type="ECO:0000259" key="13">
    <source>
        <dbReference type="PROSITE" id="PS50048"/>
    </source>
</evidence>
<feature type="compositionally biased region" description="Low complexity" evidence="11">
    <location>
        <begin position="630"/>
        <end position="648"/>
    </location>
</feature>
<feature type="chain" id="PRO_5024431500" description="Zn(2)-C6 fungal-type domain-containing protein" evidence="12">
    <location>
        <begin position="27"/>
        <end position="1122"/>
    </location>
</feature>
<dbReference type="PANTHER" id="PTHR38791">
    <property type="entry name" value="ZN(II)2CYS6 TRANSCRIPTION FACTOR (EUROFUNG)-RELATED-RELATED"/>
    <property type="match status" value="1"/>
</dbReference>
<dbReference type="Pfam" id="PF00394">
    <property type="entry name" value="Cu-oxidase"/>
    <property type="match status" value="1"/>
</dbReference>
<dbReference type="SUPFAM" id="SSF49503">
    <property type="entry name" value="Cupredoxins"/>
    <property type="match status" value="3"/>
</dbReference>
<dbReference type="SMART" id="SM00066">
    <property type="entry name" value="GAL4"/>
    <property type="match status" value="1"/>
</dbReference>
<keyword evidence="9" id="KW-0325">Glycoprotein</keyword>
<evidence type="ECO:0000256" key="3">
    <source>
        <dbReference type="ARBA" id="ARBA00022729"/>
    </source>
</evidence>
<evidence type="ECO:0000256" key="8">
    <source>
        <dbReference type="ARBA" id="ARBA00023163"/>
    </source>
</evidence>
<keyword evidence="4" id="KW-0560">Oxidoreductase</keyword>
<dbReference type="GO" id="GO:0000981">
    <property type="term" value="F:DNA-binding transcription factor activity, RNA polymerase II-specific"/>
    <property type="evidence" value="ECO:0007669"/>
    <property type="project" value="InterPro"/>
</dbReference>
<dbReference type="VEuPathDB" id="FungiDB:EYZ11_012551"/>
<evidence type="ECO:0000256" key="1">
    <source>
        <dbReference type="ARBA" id="ARBA00010609"/>
    </source>
</evidence>
<dbReference type="GO" id="GO:0003677">
    <property type="term" value="F:DNA binding"/>
    <property type="evidence" value="ECO:0007669"/>
    <property type="project" value="UniProtKB-KW"/>
</dbReference>
<dbReference type="InterPro" id="IPR021858">
    <property type="entry name" value="Fun_TF"/>
</dbReference>
<feature type="region of interest" description="Disordered" evidence="11">
    <location>
        <begin position="606"/>
        <end position="658"/>
    </location>
</feature>
<gene>
    <name evidence="14" type="ORF">ATNIH1004_000399</name>
</gene>
<sequence>MNTLRYRLVWLTALLLSLAPWANANGQQVNATRNTVRYNLTLTWDDWAPAGTSRKMILTNGQFPGPELRLQQGDDVEVLVVNNLPDPATIHFHGIEQINTPWSDGTPGLSQKNIAPGGRFLYKWHAAQYGSYIYHAHSRGQMDDGLYGAIYIQPNDNVEKPFGQITDNKGEINAMHEAEKKSAPVVLSDWRQLTSEEIWHAEEEMGRDAMCANALLVNGKGSVSCLSRQALDTATTPEQRKVLGNTSFTDIGCLPPTNALAQGNFPHNLSAIPPSVFSGCTPSHGSTEKLLVDQAAQYVSYDLISAAGISVITFSIDEHPMYVYAVDGRYVVPNLVDALTVPNGARYSVMVKLDKPAGDYTVRVVNTGVNQILNTTAIMSYKTSQKTQQQPSTPCIDITGRPSTNCKVLDEGTIVPFPVEVPAKEVAQTHVLNIDHYHASYLWTMGNSSYPLSLEESSPLLFDPSAAKTDLSIKTLNGTWVDLVFHVVSSLQPPHPIHKHSNKFFVIGQGNGAWKYSSVAEAMKVIPESFNLKNPQIRDTFVTPPAATGPTWLVIRYQPSKGCGECRSRKIRCDQARPACSQCTKGNRACSGYRDELSLMFRDESQQVVRKAKTGATGRRSRKIARRNVSPPGSSSPQSGTGPSSMPSDVSNASNPQLSPMTVEQLTPQSMGPEFPPSYQFTRDEAVCYFLRFHGWPGVFRKSAESPKFVAQPVISPSQQAMRAAIVSVGTAMLSRLRQSTELKITAEKEYCHALSLLTTAVAEEEEAKTNPTLAAVLLLAIFEVITSRTLQNIKKWTSHIYGAAALLELRGTEQLQDEDGLKLFVQLRFQVIISCLQKSVRVPPPVLECPKIAMFLRPKVEAYGDRLISIAGRLSNLRADINTKVLTDQGEILSAAYNIEAELMSWTAALPPEFLYTTIEDPSPDLLFDKVGCSLAPFNGRYHVYSDLWVSHTWNQYRCARIIVSEIILGCLRRITINSAAAAVSNEFRSHCTRLRNTTRQLATDICCSVPFHFGAGNMNTKPLGSIPLGQSYIGGLILLWPLILAGATERKRHPLRSWVIECLFIIGHSMGIDQALLLIDILETEVGVFDGVEDGEDGVFFRESGGTTEGNQVLTGTWGP</sequence>
<dbReference type="GeneID" id="54323101"/>
<dbReference type="GO" id="GO:0042440">
    <property type="term" value="P:pigment metabolic process"/>
    <property type="evidence" value="ECO:0007669"/>
    <property type="project" value="UniProtKB-ARBA"/>
</dbReference>
<evidence type="ECO:0000256" key="10">
    <source>
        <dbReference type="ARBA" id="ARBA00023242"/>
    </source>
</evidence>
<evidence type="ECO:0000256" key="4">
    <source>
        <dbReference type="ARBA" id="ARBA00023002"/>
    </source>
</evidence>
<keyword evidence="8" id="KW-0804">Transcription</keyword>
<reference evidence="14 15" key="1">
    <citation type="submission" date="2019-08" db="EMBL/GenBank/DDBJ databases">
        <title>The genome sequence of a newly discovered highly antifungal drug resistant Aspergillus species, Aspergillus tanneri NIH 1004.</title>
        <authorList>
            <person name="Mounaud S."/>
            <person name="Singh I."/>
            <person name="Joardar V."/>
            <person name="Pakala S."/>
            <person name="Pakala S."/>
            <person name="Venepally P."/>
            <person name="Chung J.K."/>
            <person name="Losada L."/>
            <person name="Nierman W.C."/>
        </authorList>
    </citation>
    <scope>NUCLEOTIDE SEQUENCE [LARGE SCALE GENOMIC DNA]</scope>
    <source>
        <strain evidence="14 15">NIH1004</strain>
    </source>
</reference>
<evidence type="ECO:0000313" key="15">
    <source>
        <dbReference type="Proteomes" id="UP000324241"/>
    </source>
</evidence>
<keyword evidence="2" id="KW-0479">Metal-binding</keyword>
<dbReference type="PROSITE" id="PS50048">
    <property type="entry name" value="ZN2_CY6_FUNGAL_2"/>
    <property type="match status" value="1"/>
</dbReference>
<dbReference type="FunFam" id="2.60.40.420:FF:000036">
    <property type="entry name" value="L-ascorbate oxidase"/>
    <property type="match status" value="1"/>
</dbReference>
<dbReference type="PROSITE" id="PS00463">
    <property type="entry name" value="ZN2_CY6_FUNGAL_1"/>
    <property type="match status" value="1"/>
</dbReference>
<evidence type="ECO:0000256" key="5">
    <source>
        <dbReference type="ARBA" id="ARBA00023008"/>
    </source>
</evidence>
<dbReference type="OrthoDB" id="2121828at2759"/>
<dbReference type="InterPro" id="IPR001138">
    <property type="entry name" value="Zn2Cys6_DnaBD"/>
</dbReference>
<feature type="domain" description="Zn(2)-C6 fungal-type" evidence="13">
    <location>
        <begin position="562"/>
        <end position="591"/>
    </location>
</feature>
<evidence type="ECO:0000313" key="14">
    <source>
        <dbReference type="EMBL" id="KAA8651511.1"/>
    </source>
</evidence>
<dbReference type="GO" id="GO:0005507">
    <property type="term" value="F:copper ion binding"/>
    <property type="evidence" value="ECO:0007669"/>
    <property type="project" value="InterPro"/>
</dbReference>
<dbReference type="GO" id="GO:0008270">
    <property type="term" value="F:zinc ion binding"/>
    <property type="evidence" value="ECO:0007669"/>
    <property type="project" value="InterPro"/>
</dbReference>
<comment type="caution">
    <text evidence="14">The sequence shown here is derived from an EMBL/GenBank/DDBJ whole genome shotgun (WGS) entry which is preliminary data.</text>
</comment>
<dbReference type="SUPFAM" id="SSF57701">
    <property type="entry name" value="Zn2/Cys6 DNA-binding domain"/>
    <property type="match status" value="1"/>
</dbReference>
<feature type="signal peptide" evidence="12">
    <location>
        <begin position="1"/>
        <end position="26"/>
    </location>
</feature>
<keyword evidence="5" id="KW-0186">Copper</keyword>
<protein>
    <recommendedName>
        <fullName evidence="13">Zn(2)-C6 fungal-type domain-containing protein</fullName>
    </recommendedName>
</protein>
<evidence type="ECO:0000256" key="12">
    <source>
        <dbReference type="SAM" id="SignalP"/>
    </source>
</evidence>
<accession>A0A5M9MWL0</accession>
<evidence type="ECO:0000256" key="11">
    <source>
        <dbReference type="SAM" id="MobiDB-lite"/>
    </source>
</evidence>
<keyword evidence="3 12" id="KW-0732">Signal</keyword>
<proteinExistence type="inferred from homology"/>
<dbReference type="Pfam" id="PF11951">
    <property type="entry name" value="Fungal_trans_2"/>
    <property type="match status" value="1"/>
</dbReference>
<dbReference type="InterPro" id="IPR036864">
    <property type="entry name" value="Zn2-C6_fun-type_DNA-bd_sf"/>
</dbReference>
<evidence type="ECO:0000256" key="7">
    <source>
        <dbReference type="ARBA" id="ARBA00023125"/>
    </source>
</evidence>
<evidence type="ECO:0000256" key="9">
    <source>
        <dbReference type="ARBA" id="ARBA00023180"/>
    </source>
</evidence>
<dbReference type="GO" id="GO:0009893">
    <property type="term" value="P:positive regulation of metabolic process"/>
    <property type="evidence" value="ECO:0007669"/>
    <property type="project" value="UniProtKB-ARBA"/>
</dbReference>
<dbReference type="PANTHER" id="PTHR38791:SF5">
    <property type="entry name" value="TRANSCRIPTION FACTOR DBAG-RELATED"/>
    <property type="match status" value="1"/>
</dbReference>
<comment type="similarity">
    <text evidence="1">Belongs to the multicopper oxidase family.</text>
</comment>
<dbReference type="RefSeq" id="XP_033430872.1">
    <property type="nucleotide sequence ID" value="XM_033565115.1"/>
</dbReference>
<dbReference type="InterPro" id="IPR011707">
    <property type="entry name" value="Cu-oxidase-like_N"/>
</dbReference>
<dbReference type="InterPro" id="IPR053175">
    <property type="entry name" value="DHMBA_Reg_Transcription_Factor"/>
</dbReference>
<keyword evidence="10" id="KW-0539">Nucleus</keyword>
<evidence type="ECO:0000256" key="2">
    <source>
        <dbReference type="ARBA" id="ARBA00022723"/>
    </source>
</evidence>
<keyword evidence="7" id="KW-0238">DNA-binding</keyword>
<dbReference type="Proteomes" id="UP000324241">
    <property type="component" value="Unassembled WGS sequence"/>
</dbReference>
<dbReference type="GO" id="GO:0052716">
    <property type="term" value="F:hydroquinone:oxygen oxidoreductase activity"/>
    <property type="evidence" value="ECO:0007669"/>
    <property type="project" value="UniProtKB-ARBA"/>
</dbReference>
<dbReference type="InterPro" id="IPR011706">
    <property type="entry name" value="Cu-oxidase_C"/>
</dbReference>
<dbReference type="CDD" id="cd13850">
    <property type="entry name" value="CuRO_1_Abr2_like"/>
    <property type="match status" value="1"/>
</dbReference>
<dbReference type="Pfam" id="PF07732">
    <property type="entry name" value="Cu-oxidase_3"/>
    <property type="match status" value="1"/>
</dbReference>
<dbReference type="AlphaFoldDB" id="A0A5M9MWL0"/>
<dbReference type="InterPro" id="IPR001117">
    <property type="entry name" value="Cu-oxidase_2nd"/>
</dbReference>
<dbReference type="InterPro" id="IPR008972">
    <property type="entry name" value="Cupredoxin"/>
</dbReference>
<dbReference type="VEuPathDB" id="FungiDB:EYZ11_002708"/>
<keyword evidence="6" id="KW-0805">Transcription regulation</keyword>
<organism evidence="14 15">
    <name type="scientific">Aspergillus tanneri</name>
    <dbReference type="NCBI Taxonomy" id="1220188"/>
    <lineage>
        <taxon>Eukaryota</taxon>
        <taxon>Fungi</taxon>
        <taxon>Dikarya</taxon>
        <taxon>Ascomycota</taxon>
        <taxon>Pezizomycotina</taxon>
        <taxon>Eurotiomycetes</taxon>
        <taxon>Eurotiomycetidae</taxon>
        <taxon>Eurotiales</taxon>
        <taxon>Aspergillaceae</taxon>
        <taxon>Aspergillus</taxon>
        <taxon>Aspergillus subgen. Circumdati</taxon>
    </lineage>
</organism>
<dbReference type="EMBL" id="QUQM01000002">
    <property type="protein sequence ID" value="KAA8651511.1"/>
    <property type="molecule type" value="Genomic_DNA"/>
</dbReference>
<evidence type="ECO:0000256" key="6">
    <source>
        <dbReference type="ARBA" id="ARBA00023015"/>
    </source>
</evidence>
<name>A0A5M9MWL0_9EURO</name>
<dbReference type="CDD" id="cd13898">
    <property type="entry name" value="CuRO_3_Abr2_like"/>
    <property type="match status" value="1"/>
</dbReference>
<dbReference type="Gene3D" id="4.10.240.10">
    <property type="entry name" value="Zn(2)-C6 fungal-type DNA-binding domain"/>
    <property type="match status" value="1"/>
</dbReference>